<dbReference type="Gene3D" id="3.30.9.10">
    <property type="entry name" value="D-Amino Acid Oxidase, subunit A, domain 2"/>
    <property type="match status" value="1"/>
</dbReference>
<feature type="binding site" evidence="6">
    <location>
        <position position="316"/>
    </location>
    <ligand>
        <name>D-dopa</name>
        <dbReference type="ChEBI" id="CHEBI:149689"/>
    </ligand>
</feature>
<feature type="binding site" evidence="6">
    <location>
        <position position="344"/>
    </location>
    <ligand>
        <name>D-dopa</name>
        <dbReference type="ChEBI" id="CHEBI:149689"/>
    </ligand>
</feature>
<dbReference type="RefSeq" id="XP_040725603.1">
    <property type="nucleotide sequence ID" value="XM_040866857.1"/>
</dbReference>
<protein>
    <submittedName>
        <fullName evidence="8">FAD dependent oxidoreductase</fullName>
    </submittedName>
</protein>
<name>A0A1Y2FGH3_PROLT</name>
<gene>
    <name evidence="8" type="ORF">BCR37DRAFT_290289</name>
</gene>
<reference evidence="8 9" key="1">
    <citation type="submission" date="2016-07" db="EMBL/GenBank/DDBJ databases">
        <title>Pervasive Adenine N6-methylation of Active Genes in Fungi.</title>
        <authorList>
            <consortium name="DOE Joint Genome Institute"/>
            <person name="Mondo S.J."/>
            <person name="Dannebaum R.O."/>
            <person name="Kuo R.C."/>
            <person name="Labutti K."/>
            <person name="Haridas S."/>
            <person name="Kuo A."/>
            <person name="Salamov A."/>
            <person name="Ahrendt S.R."/>
            <person name="Lipzen A."/>
            <person name="Sullivan W."/>
            <person name="Andreopoulos W.B."/>
            <person name="Clum A."/>
            <person name="Lindquist E."/>
            <person name="Daum C."/>
            <person name="Ramamoorthy G.K."/>
            <person name="Gryganskyi A."/>
            <person name="Culley D."/>
            <person name="Magnuson J.K."/>
            <person name="James T.Y."/>
            <person name="O'Malley M.A."/>
            <person name="Stajich J.E."/>
            <person name="Spatafora J.W."/>
            <person name="Visel A."/>
            <person name="Grigoriev I.V."/>
        </authorList>
    </citation>
    <scope>NUCLEOTIDE SEQUENCE [LARGE SCALE GENOMIC DNA]</scope>
    <source>
        <strain evidence="8 9">12-1054</strain>
    </source>
</reference>
<keyword evidence="3" id="KW-0285">Flavoprotein</keyword>
<evidence type="ECO:0000256" key="1">
    <source>
        <dbReference type="ARBA" id="ARBA00001974"/>
    </source>
</evidence>
<dbReference type="InterPro" id="IPR023209">
    <property type="entry name" value="DAO"/>
</dbReference>
<keyword evidence="4 6" id="KW-0274">FAD</keyword>
<sequence>MDITILGAGVLGLSSALQLADKGHKITIFAHKFPQSFSIDYTSDWAGANWRSVCSNDDLAMQRFEGDTLKHFLEMAKTHPQLVRKCMSYDIFDPREPDDNDARMIRKADVGNGELPWFATLCNNFKVLKPLEDGQAVPTDEREILPEGAAFGIAFETVTLNAPAYVQYLLGELRQRDNVNIVEGKVDALADLPGKVIINCSGLGAKYLTDVQDANVYPTRGQTVLVKNTTNLVDTWSRVGEKTLSYLIPRPGTRLVDGHEEDAGLIVGGCQQPNCYNAEVDEELAETMLEWARTLYPVIFPADHKFEIIRHNVGLRPSRKGGVRVEADQLKDGRPVVHAYGIGGWGFQSSWGIAMRVAELVALL</sequence>
<feature type="binding site" evidence="6">
    <location>
        <position position="246"/>
    </location>
    <ligand>
        <name>D-dopa</name>
        <dbReference type="ChEBI" id="CHEBI:149689"/>
    </ligand>
</feature>
<keyword evidence="5" id="KW-0560">Oxidoreductase</keyword>
<organism evidence="8 9">
    <name type="scientific">Protomyces lactucae-debilis</name>
    <dbReference type="NCBI Taxonomy" id="2754530"/>
    <lineage>
        <taxon>Eukaryota</taxon>
        <taxon>Fungi</taxon>
        <taxon>Dikarya</taxon>
        <taxon>Ascomycota</taxon>
        <taxon>Taphrinomycotina</taxon>
        <taxon>Taphrinomycetes</taxon>
        <taxon>Taphrinales</taxon>
        <taxon>Protomycetaceae</taxon>
        <taxon>Protomyces</taxon>
    </lineage>
</organism>
<dbReference type="PIRSF" id="PIRSF000189">
    <property type="entry name" value="D-aa_oxidase"/>
    <property type="match status" value="1"/>
</dbReference>
<dbReference type="PANTHER" id="PTHR11530">
    <property type="entry name" value="D-AMINO ACID OXIDASE"/>
    <property type="match status" value="1"/>
</dbReference>
<comment type="cofactor">
    <cofactor evidence="1 6">
        <name>FAD</name>
        <dbReference type="ChEBI" id="CHEBI:57692"/>
    </cofactor>
</comment>
<dbReference type="GO" id="GO:0019478">
    <property type="term" value="P:D-amino acid catabolic process"/>
    <property type="evidence" value="ECO:0007669"/>
    <property type="project" value="TreeGrafter"/>
</dbReference>
<dbReference type="SUPFAM" id="SSF51971">
    <property type="entry name" value="Nucleotide-binding domain"/>
    <property type="match status" value="1"/>
</dbReference>
<dbReference type="PANTHER" id="PTHR11530:SF11">
    <property type="entry name" value="D-ASPARTATE OXIDASE"/>
    <property type="match status" value="1"/>
</dbReference>
<proteinExistence type="inferred from homology"/>
<evidence type="ECO:0000256" key="5">
    <source>
        <dbReference type="ARBA" id="ARBA00023002"/>
    </source>
</evidence>
<dbReference type="Proteomes" id="UP000193685">
    <property type="component" value="Unassembled WGS sequence"/>
</dbReference>
<dbReference type="OrthoDB" id="409956at2759"/>
<evidence type="ECO:0000259" key="7">
    <source>
        <dbReference type="Pfam" id="PF01266"/>
    </source>
</evidence>
<dbReference type="InterPro" id="IPR006076">
    <property type="entry name" value="FAD-dep_OxRdtase"/>
</dbReference>
<evidence type="ECO:0000256" key="2">
    <source>
        <dbReference type="ARBA" id="ARBA00006730"/>
    </source>
</evidence>
<feature type="domain" description="FAD dependent oxidoreductase" evidence="7">
    <location>
        <begin position="2"/>
        <end position="360"/>
    </location>
</feature>
<feature type="binding site" evidence="6">
    <location>
        <begin position="42"/>
        <end position="43"/>
    </location>
    <ligand>
        <name>FAD</name>
        <dbReference type="ChEBI" id="CHEBI:57692"/>
    </ligand>
</feature>
<comment type="similarity">
    <text evidence="2">Belongs to the DAMOX/DASOX family.</text>
</comment>
<dbReference type="GO" id="GO:0003884">
    <property type="term" value="F:D-amino-acid oxidase activity"/>
    <property type="evidence" value="ECO:0007669"/>
    <property type="project" value="InterPro"/>
</dbReference>
<evidence type="ECO:0000313" key="8">
    <source>
        <dbReference type="EMBL" id="ORY83022.1"/>
    </source>
</evidence>
<dbReference type="AlphaFoldDB" id="A0A1Y2FGH3"/>
<accession>A0A1Y2FGH3</accession>
<dbReference type="Pfam" id="PF01266">
    <property type="entry name" value="DAO"/>
    <property type="match status" value="1"/>
</dbReference>
<evidence type="ECO:0000256" key="4">
    <source>
        <dbReference type="ARBA" id="ARBA00022827"/>
    </source>
</evidence>
<evidence type="ECO:0000256" key="6">
    <source>
        <dbReference type="PIRSR" id="PIRSR000189-1"/>
    </source>
</evidence>
<dbReference type="PROSITE" id="PS00677">
    <property type="entry name" value="DAO"/>
    <property type="match status" value="1"/>
</dbReference>
<evidence type="ECO:0000313" key="9">
    <source>
        <dbReference type="Proteomes" id="UP000193685"/>
    </source>
</evidence>
<feature type="binding site" evidence="6">
    <location>
        <position position="186"/>
    </location>
    <ligand>
        <name>FAD</name>
        <dbReference type="ChEBI" id="CHEBI:57692"/>
    </ligand>
</feature>
<evidence type="ECO:0000256" key="3">
    <source>
        <dbReference type="ARBA" id="ARBA00022630"/>
    </source>
</evidence>
<dbReference type="Gene3D" id="3.40.50.720">
    <property type="entry name" value="NAD(P)-binding Rossmann-like Domain"/>
    <property type="match status" value="1"/>
</dbReference>
<dbReference type="InterPro" id="IPR006181">
    <property type="entry name" value="D-amino_acid_oxidase_CS"/>
</dbReference>
<dbReference type="GeneID" id="63783456"/>
<dbReference type="OMA" id="VYLQWLQ"/>
<dbReference type="STRING" id="56484.A0A1Y2FGH3"/>
<dbReference type="EMBL" id="MCFI01000008">
    <property type="protein sequence ID" value="ORY83022.1"/>
    <property type="molecule type" value="Genomic_DNA"/>
</dbReference>
<keyword evidence="9" id="KW-1185">Reference proteome</keyword>
<dbReference type="GO" id="GO:0005737">
    <property type="term" value="C:cytoplasm"/>
    <property type="evidence" value="ECO:0007669"/>
    <property type="project" value="TreeGrafter"/>
</dbReference>
<comment type="caution">
    <text evidence="8">The sequence shown here is derived from an EMBL/GenBank/DDBJ whole genome shotgun (WGS) entry which is preliminary data.</text>
</comment>
<dbReference type="GO" id="GO:0071949">
    <property type="term" value="F:FAD binding"/>
    <property type="evidence" value="ECO:0007669"/>
    <property type="project" value="InterPro"/>
</dbReference>
<dbReference type="SUPFAM" id="SSF54373">
    <property type="entry name" value="FAD-linked reductases, C-terminal domain"/>
    <property type="match status" value="1"/>
</dbReference>